<evidence type="ECO:0000313" key="1">
    <source>
        <dbReference type="EMBL" id="EFW24164.1"/>
    </source>
</evidence>
<comment type="caution">
    <text evidence="1">The sequence shown here is derived from an EMBL/GenBank/DDBJ whole genome shotgun (WGS) entry which is preliminary data.</text>
</comment>
<dbReference type="OrthoDB" id="9795386at2"/>
<sequence length="332" mass="35902">MAYRSGFFNAKQNIDGSYDRTYDANDISNYLGGLISDGVVQSSADALQVNVVQASMQVQIRPGRAFLNNRWFTADSVITLPLTRAHGTLSRITAVALHFDEVNREVIPVCIDGTLASSPAAPQLDDKYLLLALVAVPANPSNLSQITVSDSRKFVHALVNYDFDQSVLQKEYIKAFNAWFEGVKNQLGTDAAGNLQNQIDTLKPKVDAVNNALDFNGQNTTTKGSLEVTGKLSAKGGLVISDDTFLVKRLNGVGVRPTLNAAIGDKEDVRITVTAPDGYKAIGVIQAYSDFRASVSLYNFVNNVAYCSVFNSSGWAGVSTVISIDVLYVRCK</sequence>
<evidence type="ECO:0000313" key="2">
    <source>
        <dbReference type="Proteomes" id="UP000004097"/>
    </source>
</evidence>
<keyword evidence="2" id="KW-1185">Reference proteome</keyword>
<dbReference type="STRING" id="706433.HMPREF9430_01254"/>
<organism evidence="1 2">
    <name type="scientific">Solobacterium moorei F0204</name>
    <dbReference type="NCBI Taxonomy" id="706433"/>
    <lineage>
        <taxon>Bacteria</taxon>
        <taxon>Bacillati</taxon>
        <taxon>Bacillota</taxon>
        <taxon>Erysipelotrichia</taxon>
        <taxon>Erysipelotrichales</taxon>
        <taxon>Erysipelotrichaceae</taxon>
        <taxon>Solobacterium</taxon>
    </lineage>
</organism>
<gene>
    <name evidence="1" type="ORF">HMPREF9430_01254</name>
</gene>
<name>E7MNY3_9FIRM</name>
<dbReference type="Proteomes" id="UP000004097">
    <property type="component" value="Unassembled WGS sequence"/>
</dbReference>
<dbReference type="EMBL" id="AECQ01000027">
    <property type="protein sequence ID" value="EFW24164.1"/>
    <property type="molecule type" value="Genomic_DNA"/>
</dbReference>
<accession>E7MNY3</accession>
<reference evidence="1 2" key="1">
    <citation type="submission" date="2010-08" db="EMBL/GenBank/DDBJ databases">
        <authorList>
            <person name="Weinstock G."/>
            <person name="Sodergren E."/>
            <person name="Clifton S."/>
            <person name="Fulton L."/>
            <person name="Fulton B."/>
            <person name="Courtney L."/>
            <person name="Fronick C."/>
            <person name="Harrison M."/>
            <person name="Strong C."/>
            <person name="Farmer C."/>
            <person name="Delahaunty K."/>
            <person name="Markovic C."/>
            <person name="Hall O."/>
            <person name="Minx P."/>
            <person name="Tomlinson C."/>
            <person name="Mitreva M."/>
            <person name="Hou S."/>
            <person name="Chen J."/>
            <person name="Wollam A."/>
            <person name="Pepin K.H."/>
            <person name="Johnson M."/>
            <person name="Bhonagiri V."/>
            <person name="Zhang X."/>
            <person name="Suruliraj S."/>
            <person name="Warren W."/>
            <person name="Chinwalla A."/>
            <person name="Mardis E.R."/>
            <person name="Wilson R.K."/>
        </authorList>
    </citation>
    <scope>NUCLEOTIDE SEQUENCE [LARGE SCALE GENOMIC DNA]</scope>
    <source>
        <strain evidence="1 2">F0204</strain>
    </source>
</reference>
<dbReference type="HOGENOM" id="CLU_836505_0_0_9"/>
<protein>
    <submittedName>
        <fullName evidence="1">Uncharacterized protein</fullName>
    </submittedName>
</protein>
<dbReference type="AlphaFoldDB" id="E7MNY3"/>
<dbReference type="RefSeq" id="WP_006526071.1">
    <property type="nucleotide sequence ID" value="NZ_GL637664.1"/>
</dbReference>
<proteinExistence type="predicted"/>